<organism evidence="9 10">
    <name type="scientific">Kribbella ginsengisoli</name>
    <dbReference type="NCBI Taxonomy" id="363865"/>
    <lineage>
        <taxon>Bacteria</taxon>
        <taxon>Bacillati</taxon>
        <taxon>Actinomycetota</taxon>
        <taxon>Actinomycetes</taxon>
        <taxon>Propionibacteriales</taxon>
        <taxon>Kribbellaceae</taxon>
        <taxon>Kribbella</taxon>
    </lineage>
</organism>
<dbReference type="InterPro" id="IPR032694">
    <property type="entry name" value="CopC/D"/>
</dbReference>
<dbReference type="InterPro" id="IPR008457">
    <property type="entry name" value="Cu-R_CopD_dom"/>
</dbReference>
<sequence>MSVETAPRVSGKVLGLGVVAAAFVVVVVALLAGGGAPKPLPPGLTGAGRPVAWAVPVLRVLADLSAIATGGAVLAAAWLLPATNASEPQSGSGRGLPRAGSVRGGEAQGGIARGEAVRRVQQLGPQGLRACQDAAVAAGVWAVASVGGLLVTASVILGVPLSELGARAGDAGGVDQVRALAVAVVLTAVLAVVLSGARTVRTAQVASVLTAAALTGPLLTGHGAIERTAFWSVLATASLVVHVFCATAWIGGLGSLIRYGRDQQAAIEKFSRLALVCALTIGATGLLTAEIHLGGREDGFGLITQWVTTGYGALVFAKAIAFAVLVYIGRRHRQATLPALAANEPTAFWRLAAVELLVMAGTVGLAVALSRTP</sequence>
<dbReference type="PANTHER" id="PTHR34820:SF4">
    <property type="entry name" value="INNER MEMBRANE PROTEIN YEBZ"/>
    <property type="match status" value="1"/>
</dbReference>
<dbReference type="PANTHER" id="PTHR34820">
    <property type="entry name" value="INNER MEMBRANE PROTEIN YEBZ"/>
    <property type="match status" value="1"/>
</dbReference>
<keyword evidence="5 7" id="KW-0472">Membrane</keyword>
<comment type="caution">
    <text evidence="9">The sequence shown here is derived from an EMBL/GenBank/DDBJ whole genome shotgun (WGS) entry which is preliminary data.</text>
</comment>
<protein>
    <recommendedName>
        <fullName evidence="8">Copper resistance protein D domain-containing protein</fullName>
    </recommendedName>
</protein>
<proteinExistence type="predicted"/>
<keyword evidence="3 7" id="KW-0812">Transmembrane</keyword>
<evidence type="ECO:0000256" key="1">
    <source>
        <dbReference type="ARBA" id="ARBA00004651"/>
    </source>
</evidence>
<evidence type="ECO:0000256" key="2">
    <source>
        <dbReference type="ARBA" id="ARBA00022475"/>
    </source>
</evidence>
<dbReference type="EMBL" id="BAABAA010000002">
    <property type="protein sequence ID" value="GAA3550772.1"/>
    <property type="molecule type" value="Genomic_DNA"/>
</dbReference>
<dbReference type="Proteomes" id="UP001501222">
    <property type="component" value="Unassembled WGS sequence"/>
</dbReference>
<evidence type="ECO:0000256" key="5">
    <source>
        <dbReference type="ARBA" id="ARBA00023136"/>
    </source>
</evidence>
<gene>
    <name evidence="9" type="ORF">GCM10022235_18080</name>
</gene>
<evidence type="ECO:0000259" key="8">
    <source>
        <dbReference type="Pfam" id="PF05425"/>
    </source>
</evidence>
<name>A0ABP6WHI8_9ACTN</name>
<evidence type="ECO:0000256" key="4">
    <source>
        <dbReference type="ARBA" id="ARBA00022989"/>
    </source>
</evidence>
<keyword evidence="10" id="KW-1185">Reference proteome</keyword>
<feature type="transmembrane region" description="Helical" evidence="7">
    <location>
        <begin position="273"/>
        <end position="294"/>
    </location>
</feature>
<feature type="region of interest" description="Disordered" evidence="6">
    <location>
        <begin position="85"/>
        <end position="110"/>
    </location>
</feature>
<dbReference type="Pfam" id="PF05425">
    <property type="entry name" value="CopD"/>
    <property type="match status" value="1"/>
</dbReference>
<feature type="domain" description="Copper resistance protein D" evidence="8">
    <location>
        <begin position="265"/>
        <end position="369"/>
    </location>
</feature>
<reference evidence="10" key="1">
    <citation type="journal article" date="2019" name="Int. J. Syst. Evol. Microbiol.">
        <title>The Global Catalogue of Microorganisms (GCM) 10K type strain sequencing project: providing services to taxonomists for standard genome sequencing and annotation.</title>
        <authorList>
            <consortium name="The Broad Institute Genomics Platform"/>
            <consortium name="The Broad Institute Genome Sequencing Center for Infectious Disease"/>
            <person name="Wu L."/>
            <person name="Ma J."/>
        </authorList>
    </citation>
    <scope>NUCLEOTIDE SEQUENCE [LARGE SCALE GENOMIC DNA]</scope>
    <source>
        <strain evidence="10">JCM 16928</strain>
    </source>
</reference>
<keyword evidence="4 7" id="KW-1133">Transmembrane helix</keyword>
<evidence type="ECO:0000313" key="9">
    <source>
        <dbReference type="EMBL" id="GAA3550772.1"/>
    </source>
</evidence>
<evidence type="ECO:0000256" key="7">
    <source>
        <dbReference type="SAM" id="Phobius"/>
    </source>
</evidence>
<evidence type="ECO:0000256" key="3">
    <source>
        <dbReference type="ARBA" id="ARBA00022692"/>
    </source>
</evidence>
<feature type="transmembrane region" description="Helical" evidence="7">
    <location>
        <begin position="177"/>
        <end position="194"/>
    </location>
</feature>
<keyword evidence="2" id="KW-1003">Cell membrane</keyword>
<feature type="transmembrane region" description="Helical" evidence="7">
    <location>
        <begin position="231"/>
        <end position="252"/>
    </location>
</feature>
<accession>A0ABP6WHI8</accession>
<feature type="transmembrane region" description="Helical" evidence="7">
    <location>
        <begin position="206"/>
        <end position="225"/>
    </location>
</feature>
<feature type="transmembrane region" description="Helical" evidence="7">
    <location>
        <begin position="53"/>
        <end position="80"/>
    </location>
</feature>
<feature type="transmembrane region" description="Helical" evidence="7">
    <location>
        <begin position="306"/>
        <end position="328"/>
    </location>
</feature>
<evidence type="ECO:0000256" key="6">
    <source>
        <dbReference type="SAM" id="MobiDB-lite"/>
    </source>
</evidence>
<feature type="transmembrane region" description="Helical" evidence="7">
    <location>
        <begin position="12"/>
        <end position="33"/>
    </location>
</feature>
<feature type="transmembrane region" description="Helical" evidence="7">
    <location>
        <begin position="348"/>
        <end position="369"/>
    </location>
</feature>
<feature type="transmembrane region" description="Helical" evidence="7">
    <location>
        <begin position="134"/>
        <end position="157"/>
    </location>
</feature>
<evidence type="ECO:0000313" key="10">
    <source>
        <dbReference type="Proteomes" id="UP001501222"/>
    </source>
</evidence>
<comment type="subcellular location">
    <subcellularLocation>
        <location evidence="1">Cell membrane</location>
        <topology evidence="1">Multi-pass membrane protein</topology>
    </subcellularLocation>
</comment>